<name>F9DX72_9BACL</name>
<dbReference type="Proteomes" id="UP000005316">
    <property type="component" value="Unassembled WGS sequence"/>
</dbReference>
<dbReference type="NCBIfam" id="TIGR02681">
    <property type="entry name" value="phage_pRha"/>
    <property type="match status" value="1"/>
</dbReference>
<dbReference type="InterPro" id="IPR014054">
    <property type="entry name" value="Phage_regulatory_Rha"/>
</dbReference>
<proteinExistence type="predicted"/>
<dbReference type="HOGENOM" id="CLU_046670_2_0_9"/>
<gene>
    <name evidence="2" type="ORF">HMPREF9372_3403</name>
</gene>
<accession>F9DX72</accession>
<feature type="domain" description="ORF6C" evidence="1">
    <location>
        <begin position="113"/>
        <end position="221"/>
    </location>
</feature>
<dbReference type="eggNOG" id="COG3646">
    <property type="taxonomic scope" value="Bacteria"/>
</dbReference>
<protein>
    <submittedName>
        <fullName evidence="2">Antirepressor</fullName>
    </submittedName>
</protein>
<organism evidence="2 3">
    <name type="scientific">Sporosarcina newyorkensis 2681</name>
    <dbReference type="NCBI Taxonomy" id="1027292"/>
    <lineage>
        <taxon>Bacteria</taxon>
        <taxon>Bacillati</taxon>
        <taxon>Bacillota</taxon>
        <taxon>Bacilli</taxon>
        <taxon>Bacillales</taxon>
        <taxon>Caryophanaceae</taxon>
        <taxon>Sporosarcina</taxon>
    </lineage>
</organism>
<sequence length="234" mass="27823">MVMNQLVIMQDRKAVTSSLRVAEDFERNHRDVLKSIDELKEGVAQNFADLFHETTYMHEQNKQEYRMFYMNRDGFTLLAMGFTGKRALDFKLKYIQAFNQMEEQLKQPSNRTLLLETALEHEKKLETHDKRINYLENSMRINGPQEQRIGKNARGRIVECLGGKESPAYTKVSRKVFSLFWNEFKSYFEVPRYGELPKIRFEEALQFIQEWSPDTALRLEIKKLNNQQQLRLVE</sequence>
<reference evidence="2 3" key="1">
    <citation type="submission" date="2011-04" db="EMBL/GenBank/DDBJ databases">
        <authorList>
            <person name="Muzny D."/>
            <person name="Qin X."/>
            <person name="Deng J."/>
            <person name="Jiang H."/>
            <person name="Liu Y."/>
            <person name="Qu J."/>
            <person name="Song X.-Z."/>
            <person name="Zhang L."/>
            <person name="Thornton R."/>
            <person name="Coyle M."/>
            <person name="Francisco L."/>
            <person name="Jackson L."/>
            <person name="Javaid M."/>
            <person name="Korchina V."/>
            <person name="Kovar C."/>
            <person name="Mata R."/>
            <person name="Mathew T."/>
            <person name="Ngo R."/>
            <person name="Nguyen L."/>
            <person name="Nguyen N."/>
            <person name="Okwuonu G."/>
            <person name="Ongeri F."/>
            <person name="Pham C."/>
            <person name="Simmons D."/>
            <person name="Wilczek-Boney K."/>
            <person name="Hale W."/>
            <person name="Jakkamsetti A."/>
            <person name="Pham P."/>
            <person name="Ruth R."/>
            <person name="San Lucas F."/>
            <person name="Warren J."/>
            <person name="Zhang J."/>
            <person name="Zhao Z."/>
            <person name="Zhou C."/>
            <person name="Zhu D."/>
            <person name="Lee S."/>
            <person name="Bess C."/>
            <person name="Blankenburg K."/>
            <person name="Forbes L."/>
            <person name="Fu Q."/>
            <person name="Gubbala S."/>
            <person name="Hirani K."/>
            <person name="Jayaseelan J.C."/>
            <person name="Lara F."/>
            <person name="Munidasa M."/>
            <person name="Palculict T."/>
            <person name="Patil S."/>
            <person name="Pu L.-L."/>
            <person name="Saada N."/>
            <person name="Tang L."/>
            <person name="Weissenberger G."/>
            <person name="Zhu Y."/>
            <person name="Hemphill L."/>
            <person name="Shang Y."/>
            <person name="Youmans B."/>
            <person name="Ayvaz T."/>
            <person name="Ross M."/>
            <person name="Santibanez J."/>
            <person name="Aqrawi P."/>
            <person name="Gross S."/>
            <person name="Joshi V."/>
            <person name="Fowler G."/>
            <person name="Nazareth L."/>
            <person name="Reid J."/>
            <person name="Worley K."/>
            <person name="Petrosino J."/>
            <person name="Highlander S."/>
            <person name="Gibbs R."/>
        </authorList>
    </citation>
    <scope>NUCLEOTIDE SEQUENCE [LARGE SCALE GENOMIC DNA]</scope>
    <source>
        <strain evidence="2 3">2681</strain>
    </source>
</reference>
<evidence type="ECO:0000313" key="2">
    <source>
        <dbReference type="EMBL" id="EGQ21120.1"/>
    </source>
</evidence>
<dbReference type="EMBL" id="AFPZ01000105">
    <property type="protein sequence ID" value="EGQ21120.1"/>
    <property type="molecule type" value="Genomic_DNA"/>
</dbReference>
<dbReference type="Pfam" id="PF10552">
    <property type="entry name" value="ORF6C"/>
    <property type="match status" value="1"/>
</dbReference>
<evidence type="ECO:0000313" key="3">
    <source>
        <dbReference type="Proteomes" id="UP000005316"/>
    </source>
</evidence>
<evidence type="ECO:0000259" key="1">
    <source>
        <dbReference type="Pfam" id="PF10552"/>
    </source>
</evidence>
<dbReference type="Pfam" id="PF09669">
    <property type="entry name" value="Phage_pRha"/>
    <property type="match status" value="1"/>
</dbReference>
<dbReference type="InterPro" id="IPR018878">
    <property type="entry name" value="ORF6C_dom"/>
</dbReference>
<dbReference type="AlphaFoldDB" id="F9DX72"/>
<comment type="caution">
    <text evidence="2">The sequence shown here is derived from an EMBL/GenBank/DDBJ whole genome shotgun (WGS) entry which is preliminary data.</text>
</comment>